<name>A0A2G8JAW6_STIJA</name>
<feature type="non-terminal residue" evidence="5">
    <location>
        <position position="1"/>
    </location>
</feature>
<dbReference type="Gene3D" id="2.60.40.4100">
    <property type="entry name" value="Zona pellucida, ZP-C domain"/>
    <property type="match status" value="1"/>
</dbReference>
<dbReference type="EMBL" id="MRZV01003044">
    <property type="protein sequence ID" value="PIK32887.1"/>
    <property type="molecule type" value="Genomic_DNA"/>
</dbReference>
<keyword evidence="3" id="KW-0472">Membrane</keyword>
<protein>
    <recommendedName>
        <fullName evidence="4">ZP domain-containing protein</fullName>
    </recommendedName>
</protein>
<dbReference type="PROSITE" id="PS51034">
    <property type="entry name" value="ZP_2"/>
    <property type="match status" value="1"/>
</dbReference>
<accession>A0A2G8JAW6</accession>
<evidence type="ECO:0000256" key="2">
    <source>
        <dbReference type="ARBA" id="ARBA00023157"/>
    </source>
</evidence>
<feature type="domain" description="ZP" evidence="4">
    <location>
        <begin position="1"/>
        <end position="26"/>
    </location>
</feature>
<sequence length="115" mass="12641">VWVHCEVILCDVTDAFSECSQGCEVGRHRRSVDTPYGKPTRIMQGPIKLWESKTVAESGHSSDEVTAGSSTFMVAISALCVVLTVGLVMMSVVMVKVLRKQNTYQRIPTLPVIEN</sequence>
<dbReference type="InterPro" id="IPR042235">
    <property type="entry name" value="ZP-C_dom"/>
</dbReference>
<dbReference type="OrthoDB" id="10063988at2759"/>
<dbReference type="InterPro" id="IPR001507">
    <property type="entry name" value="ZP_dom"/>
</dbReference>
<reference evidence="5 6" key="1">
    <citation type="journal article" date="2017" name="PLoS Biol.">
        <title>The sea cucumber genome provides insights into morphological evolution and visceral regeneration.</title>
        <authorList>
            <person name="Zhang X."/>
            <person name="Sun L."/>
            <person name="Yuan J."/>
            <person name="Sun Y."/>
            <person name="Gao Y."/>
            <person name="Zhang L."/>
            <person name="Li S."/>
            <person name="Dai H."/>
            <person name="Hamel J.F."/>
            <person name="Liu C."/>
            <person name="Yu Y."/>
            <person name="Liu S."/>
            <person name="Lin W."/>
            <person name="Guo K."/>
            <person name="Jin S."/>
            <person name="Xu P."/>
            <person name="Storey K.B."/>
            <person name="Huan P."/>
            <person name="Zhang T."/>
            <person name="Zhou Y."/>
            <person name="Zhang J."/>
            <person name="Lin C."/>
            <person name="Li X."/>
            <person name="Xing L."/>
            <person name="Huo D."/>
            <person name="Sun M."/>
            <person name="Wang L."/>
            <person name="Mercier A."/>
            <person name="Li F."/>
            <person name="Yang H."/>
            <person name="Xiang J."/>
        </authorList>
    </citation>
    <scope>NUCLEOTIDE SEQUENCE [LARGE SCALE GENOMIC DNA]</scope>
    <source>
        <strain evidence="5">Shaxun</strain>
        <tissue evidence="5">Muscle</tissue>
    </source>
</reference>
<keyword evidence="3" id="KW-0812">Transmembrane</keyword>
<evidence type="ECO:0000313" key="6">
    <source>
        <dbReference type="Proteomes" id="UP000230750"/>
    </source>
</evidence>
<keyword evidence="2" id="KW-1015">Disulfide bond</keyword>
<keyword evidence="3" id="KW-1133">Transmembrane helix</keyword>
<dbReference type="AlphaFoldDB" id="A0A2G8JAW6"/>
<organism evidence="5 6">
    <name type="scientific">Stichopus japonicus</name>
    <name type="common">Sea cucumber</name>
    <dbReference type="NCBI Taxonomy" id="307972"/>
    <lineage>
        <taxon>Eukaryota</taxon>
        <taxon>Metazoa</taxon>
        <taxon>Echinodermata</taxon>
        <taxon>Eleutherozoa</taxon>
        <taxon>Echinozoa</taxon>
        <taxon>Holothuroidea</taxon>
        <taxon>Aspidochirotacea</taxon>
        <taxon>Aspidochirotida</taxon>
        <taxon>Stichopodidae</taxon>
        <taxon>Apostichopus</taxon>
    </lineage>
</organism>
<feature type="transmembrane region" description="Helical" evidence="3">
    <location>
        <begin position="72"/>
        <end position="98"/>
    </location>
</feature>
<evidence type="ECO:0000259" key="4">
    <source>
        <dbReference type="PROSITE" id="PS51034"/>
    </source>
</evidence>
<proteinExistence type="predicted"/>
<keyword evidence="1" id="KW-0732">Signal</keyword>
<dbReference type="PANTHER" id="PTHR14002:SF43">
    <property type="entry name" value="DELTA-LIKE PROTEIN"/>
    <property type="match status" value="1"/>
</dbReference>
<evidence type="ECO:0000313" key="5">
    <source>
        <dbReference type="EMBL" id="PIK32887.1"/>
    </source>
</evidence>
<comment type="caution">
    <text evidence="5">The sequence shown here is derived from an EMBL/GenBank/DDBJ whole genome shotgun (WGS) entry which is preliminary data.</text>
</comment>
<dbReference type="PANTHER" id="PTHR14002">
    <property type="entry name" value="ENDOGLIN/TGF-BETA RECEPTOR TYPE III"/>
    <property type="match status" value="1"/>
</dbReference>
<dbReference type="Proteomes" id="UP000230750">
    <property type="component" value="Unassembled WGS sequence"/>
</dbReference>
<evidence type="ECO:0000256" key="3">
    <source>
        <dbReference type="SAM" id="Phobius"/>
    </source>
</evidence>
<evidence type="ECO:0000256" key="1">
    <source>
        <dbReference type="ARBA" id="ARBA00022729"/>
    </source>
</evidence>
<gene>
    <name evidence="5" type="ORF">BSL78_30301</name>
</gene>
<keyword evidence="6" id="KW-1185">Reference proteome</keyword>